<dbReference type="AlphaFoldDB" id="W0HM21"/>
<keyword evidence="3" id="KW-1185">Reference proteome</keyword>
<reference evidence="2 3" key="1">
    <citation type="journal article" date="2014" name="Genome Biol. Evol.">
        <title>Genome degeneration and adaptation in a nascent stage of symbiosis.</title>
        <authorList>
            <person name="Oakeson K.F."/>
            <person name="Gil R."/>
            <person name="Clayton A.L."/>
            <person name="Dunn D.M."/>
            <person name="von Niederhausern A.C."/>
            <person name="Hamil C."/>
            <person name="Aoyagi A."/>
            <person name="Duval B."/>
            <person name="Baca A."/>
            <person name="Silva F.J."/>
            <person name="Vallier A."/>
            <person name="Jackson D.G."/>
            <person name="Latorre A."/>
            <person name="Weiss R.B."/>
            <person name="Heddi A."/>
            <person name="Moya A."/>
            <person name="Dale C."/>
        </authorList>
    </citation>
    <scope>NUCLEOTIDE SEQUENCE [LARGE SCALE GENOMIC DNA]</scope>
    <source>
        <strain evidence="3">none</strain>
    </source>
</reference>
<name>W0HM21_9GAMM</name>
<evidence type="ECO:0000313" key="3">
    <source>
        <dbReference type="Proteomes" id="UP000019025"/>
    </source>
</evidence>
<proteinExistence type="predicted"/>
<dbReference type="EMBL" id="CP006568">
    <property type="protein sequence ID" value="AHF73148.1"/>
    <property type="molecule type" value="Genomic_DNA"/>
</dbReference>
<evidence type="ECO:0000313" key="2">
    <source>
        <dbReference type="EMBL" id="AHF73148.1"/>
    </source>
</evidence>
<protein>
    <submittedName>
        <fullName evidence="2">Putative phage head morphogenesis protein</fullName>
    </submittedName>
</protein>
<gene>
    <name evidence="2" type="ORF">SOPEG_0598</name>
</gene>
<dbReference type="Pfam" id="PF04233">
    <property type="entry name" value="Phage_Mu_F"/>
    <property type="match status" value="1"/>
</dbReference>
<dbReference type="InterPro" id="IPR006528">
    <property type="entry name" value="Phage_head_morphogenesis_dom"/>
</dbReference>
<sequence length="227" mass="25567">MHRSTLYWLRAEYRQTGLAQDASAAIMMRDAMGKLSRRWRKKFDVLAAKLAERFAVDVINNSDAFLATALQQAGFTVPFKMASEMNNVLQATLTENVNLIRSIPQHYFTQVETLVMQSVSHGRDLGTLTKALQQRYGVARRRAAFIALDQNNKATSAMQCARQRALGMTHGRWRHSHAGKVPRSSHVKADGQTFDLAKGLYLDGKWVMPGEEINCRCTWEAILPGLE</sequence>
<dbReference type="eggNOG" id="COG2369">
    <property type="taxonomic scope" value="Bacteria"/>
</dbReference>
<dbReference type="HOGENOM" id="CLU_079019_0_0_6"/>
<accession>W0HM21</accession>
<dbReference type="STRING" id="2342.SOPEG_0598"/>
<dbReference type="RefSeq" id="WP_025244264.1">
    <property type="nucleotide sequence ID" value="NZ_CP006568.1"/>
</dbReference>
<dbReference type="PATRIC" id="fig|2342.5.peg.619"/>
<evidence type="ECO:0000259" key="1">
    <source>
        <dbReference type="Pfam" id="PF04233"/>
    </source>
</evidence>
<organism evidence="2 3">
    <name type="scientific">Candidatus Sodalis pierantonii str. SOPE</name>
    <dbReference type="NCBI Taxonomy" id="2342"/>
    <lineage>
        <taxon>Bacteria</taxon>
        <taxon>Pseudomonadati</taxon>
        <taxon>Pseudomonadota</taxon>
        <taxon>Gammaproteobacteria</taxon>
        <taxon>Enterobacterales</taxon>
        <taxon>Bruguierivoracaceae</taxon>
        <taxon>Sodalis</taxon>
    </lineage>
</organism>
<feature type="domain" description="Phage head morphogenesis" evidence="1">
    <location>
        <begin position="110"/>
        <end position="218"/>
    </location>
</feature>
<dbReference type="KEGG" id="pes:SOPEG_0598"/>
<dbReference type="Proteomes" id="UP000019025">
    <property type="component" value="Chromosome"/>
</dbReference>